<organism evidence="2 3">
    <name type="scientific">Nocardia nova</name>
    <dbReference type="NCBI Taxonomy" id="37330"/>
    <lineage>
        <taxon>Bacteria</taxon>
        <taxon>Bacillati</taxon>
        <taxon>Actinomycetota</taxon>
        <taxon>Actinomycetes</taxon>
        <taxon>Mycobacteriales</taxon>
        <taxon>Nocardiaceae</taxon>
        <taxon>Nocardia</taxon>
    </lineage>
</organism>
<evidence type="ECO:0000313" key="2">
    <source>
        <dbReference type="EMBL" id="PPJ37273.1"/>
    </source>
</evidence>
<dbReference type="AlphaFoldDB" id="A0A2S6AQ05"/>
<protein>
    <submittedName>
        <fullName evidence="2">Aspartyl beta-hydroxylase</fullName>
    </submittedName>
</protein>
<accession>A0A2S6AQ05</accession>
<sequence length="288" mass="32737">MLSTAVADNQVLLRQIACLQTIDSSLLERLRHEALTVPDEQLWVDEYSQHQSGGWSTVSLLNESGSPSDVRIRDCSPVETTLLQQMPVTRKLLASLGLRYMWVRLARLRPNSFLWEHRDYNELNASERQRLHIPLVTNSSATLVTGGVRAWLRPGRIWRLTPTHVHGACNLLGPDRFHLLLDCYADDRLAELSANEWLDREDLVVLPLATEAELQGHRRKALSLARLGYRRAAENYLLRLFYERSLPEGLIYDLIASLYDTLGEVDAAGEWRTNKMVLLGLMRSEGAA</sequence>
<gene>
    <name evidence="2" type="ORF">C5E45_16655</name>
</gene>
<dbReference type="InterPro" id="IPR027443">
    <property type="entry name" value="IPNS-like_sf"/>
</dbReference>
<dbReference type="RefSeq" id="WP_104379189.1">
    <property type="nucleotide sequence ID" value="NZ_PSZC01000010.1"/>
</dbReference>
<dbReference type="Pfam" id="PF05118">
    <property type="entry name" value="Asp_Arg_Hydrox"/>
    <property type="match status" value="1"/>
</dbReference>
<dbReference type="Gene3D" id="2.60.120.330">
    <property type="entry name" value="B-lactam Antibiotic, Isopenicillin N Synthase, Chain"/>
    <property type="match status" value="1"/>
</dbReference>
<feature type="domain" description="Aspartyl/asparaginy/proline hydroxylase" evidence="1">
    <location>
        <begin position="28"/>
        <end position="184"/>
    </location>
</feature>
<dbReference type="Proteomes" id="UP000239874">
    <property type="component" value="Unassembled WGS sequence"/>
</dbReference>
<proteinExistence type="predicted"/>
<dbReference type="OrthoDB" id="1441538at2"/>
<comment type="caution">
    <text evidence="2">The sequence shown here is derived from an EMBL/GenBank/DDBJ whole genome shotgun (WGS) entry which is preliminary data.</text>
</comment>
<dbReference type="SUPFAM" id="SSF51197">
    <property type="entry name" value="Clavaminate synthase-like"/>
    <property type="match status" value="1"/>
</dbReference>
<dbReference type="EMBL" id="PSZC01000010">
    <property type="protein sequence ID" value="PPJ37273.1"/>
    <property type="molecule type" value="Genomic_DNA"/>
</dbReference>
<dbReference type="InterPro" id="IPR007803">
    <property type="entry name" value="Asp/Arg/Pro-Hydrxlase"/>
</dbReference>
<name>A0A2S6AQ05_9NOCA</name>
<evidence type="ECO:0000259" key="1">
    <source>
        <dbReference type="Pfam" id="PF05118"/>
    </source>
</evidence>
<evidence type="ECO:0000313" key="3">
    <source>
        <dbReference type="Proteomes" id="UP000239874"/>
    </source>
</evidence>
<reference evidence="2 3" key="1">
    <citation type="submission" date="2018-02" db="EMBL/GenBank/DDBJ databases">
        <title>8 Nocardia nova and 1 Nocardia cyriacigeorgica strain used for evolution to TMP-SMX.</title>
        <authorList>
            <person name="Mehta H."/>
            <person name="Weng J."/>
            <person name="Shamoo Y."/>
        </authorList>
    </citation>
    <scope>NUCLEOTIDE SEQUENCE [LARGE SCALE GENOMIC DNA]</scope>
    <source>
        <strain evidence="2 3">MDA3139</strain>
    </source>
</reference>